<evidence type="ECO:0000313" key="3">
    <source>
        <dbReference type="Proteomes" id="UP000185944"/>
    </source>
</evidence>
<keyword evidence="3" id="KW-1185">Reference proteome</keyword>
<name>A0A177EAF2_9MICR</name>
<sequence>MQHFECAACKTTHRTEAQYKKHLASSVHTHGHRATHKQYDWYVNRVGKNEGVFIQVKIEDLGWVPSFKTAQTPTQTLIQLFLSKEDVLQLEVEKQRIDHLRTFEHFCSEVSIYTIQIMFLLG</sequence>
<dbReference type="OrthoDB" id="2185975at2759"/>
<dbReference type="InterPro" id="IPR013087">
    <property type="entry name" value="Znf_C2H2_type"/>
</dbReference>
<comment type="caution">
    <text evidence="2">The sequence shown here is derived from an EMBL/GenBank/DDBJ whole genome shotgun (WGS) entry which is preliminary data.</text>
</comment>
<organism evidence="2 3">
    <name type="scientific">Nematocida displodere</name>
    <dbReference type="NCBI Taxonomy" id="1805483"/>
    <lineage>
        <taxon>Eukaryota</taxon>
        <taxon>Fungi</taxon>
        <taxon>Fungi incertae sedis</taxon>
        <taxon>Microsporidia</taxon>
        <taxon>Nematocida</taxon>
    </lineage>
</organism>
<proteinExistence type="predicted"/>
<gene>
    <name evidence="2" type="ORF">NEDG_01052</name>
</gene>
<dbReference type="Pfam" id="PF12874">
    <property type="entry name" value="zf-met"/>
    <property type="match status" value="1"/>
</dbReference>
<accession>A0A177EAF2</accession>
<dbReference type="VEuPathDB" id="MicrosporidiaDB:NEDG_01052"/>
<dbReference type="AlphaFoldDB" id="A0A177EAF2"/>
<evidence type="ECO:0000259" key="1">
    <source>
        <dbReference type="Pfam" id="PF12874"/>
    </source>
</evidence>
<protein>
    <recommendedName>
        <fullName evidence="1">C2H2-type domain-containing protein</fullName>
    </recommendedName>
</protein>
<dbReference type="RefSeq" id="XP_067543658.1">
    <property type="nucleotide sequence ID" value="XM_067688470.1"/>
</dbReference>
<dbReference type="Proteomes" id="UP000185944">
    <property type="component" value="Unassembled WGS sequence"/>
</dbReference>
<dbReference type="GeneID" id="93647402"/>
<reference evidence="2 3" key="1">
    <citation type="submission" date="2016-02" db="EMBL/GenBank/DDBJ databases">
        <title>Discovery of a natural microsporidian pathogen with a broad tissue tropism in Caenorhabditis elegans.</title>
        <authorList>
            <person name="Luallen R.J."/>
            <person name="Reinke A.W."/>
            <person name="Tong L."/>
            <person name="Botts M.R."/>
            <person name="Felix M.-A."/>
            <person name="Troemel E.R."/>
        </authorList>
    </citation>
    <scope>NUCLEOTIDE SEQUENCE [LARGE SCALE GENOMIC DNA]</scope>
    <source>
        <strain evidence="2 3">JUm2807</strain>
    </source>
</reference>
<evidence type="ECO:0000313" key="2">
    <source>
        <dbReference type="EMBL" id="OAG28913.1"/>
    </source>
</evidence>
<feature type="domain" description="C2H2-type" evidence="1">
    <location>
        <begin position="4"/>
        <end position="28"/>
    </location>
</feature>
<dbReference type="EMBL" id="LTDL01000042">
    <property type="protein sequence ID" value="OAG28913.1"/>
    <property type="molecule type" value="Genomic_DNA"/>
</dbReference>